<dbReference type="InParanoid" id="Q8TK73"/>
<dbReference type="Pfam" id="PF07568">
    <property type="entry name" value="HisKA_2"/>
    <property type="match status" value="1"/>
</dbReference>
<dbReference type="Proteomes" id="UP000002487">
    <property type="component" value="Chromosome"/>
</dbReference>
<dbReference type="Pfam" id="PF00989">
    <property type="entry name" value="PAS"/>
    <property type="match status" value="1"/>
</dbReference>
<evidence type="ECO:0000256" key="2">
    <source>
        <dbReference type="ARBA" id="ARBA00022679"/>
    </source>
</evidence>
<dbReference type="SMART" id="SM00091">
    <property type="entry name" value="PAS"/>
    <property type="match status" value="3"/>
</dbReference>
<dbReference type="STRING" id="188937.MA_3543"/>
<keyword evidence="1" id="KW-0597">Phosphoprotein</keyword>
<feature type="domain" description="PAS" evidence="8">
    <location>
        <begin position="16"/>
        <end position="85"/>
    </location>
</feature>
<dbReference type="Gene3D" id="3.30.565.10">
    <property type="entry name" value="Histidine kinase-like ATPase, C-terminal domain"/>
    <property type="match status" value="1"/>
</dbReference>
<evidence type="ECO:0000259" key="8">
    <source>
        <dbReference type="PROSITE" id="PS50112"/>
    </source>
</evidence>
<dbReference type="EMBL" id="AE010299">
    <property type="protein sequence ID" value="AAM06905.1"/>
    <property type="molecule type" value="Genomic_DNA"/>
</dbReference>
<dbReference type="SUPFAM" id="SSF55874">
    <property type="entry name" value="ATPase domain of HSP90 chaperone/DNA topoisomerase II/histidine kinase"/>
    <property type="match status" value="1"/>
</dbReference>
<keyword evidence="11" id="KW-1185">Reference proteome</keyword>
<gene>
    <name evidence="10" type="ordered locus">MA_3543</name>
</gene>
<evidence type="ECO:0000259" key="7">
    <source>
        <dbReference type="PROSITE" id="PS50109"/>
    </source>
</evidence>
<evidence type="ECO:0000259" key="9">
    <source>
        <dbReference type="PROSITE" id="PS50113"/>
    </source>
</evidence>
<dbReference type="GO" id="GO:0000155">
    <property type="term" value="F:phosphorelay sensor kinase activity"/>
    <property type="evidence" value="ECO:0000318"/>
    <property type="project" value="GO_Central"/>
</dbReference>
<proteinExistence type="predicted"/>
<evidence type="ECO:0000313" key="10">
    <source>
        <dbReference type="EMBL" id="AAM06905.1"/>
    </source>
</evidence>
<feature type="domain" description="PAC" evidence="9">
    <location>
        <begin position="347"/>
        <end position="399"/>
    </location>
</feature>
<dbReference type="InterPro" id="IPR000700">
    <property type="entry name" value="PAS-assoc_C"/>
</dbReference>
<keyword evidence="4 10" id="KW-0418">Kinase</keyword>
<evidence type="ECO:0000256" key="4">
    <source>
        <dbReference type="ARBA" id="ARBA00022777"/>
    </source>
</evidence>
<dbReference type="InterPro" id="IPR035965">
    <property type="entry name" value="PAS-like_dom_sf"/>
</dbReference>
<keyword evidence="2" id="KW-0808">Transferase</keyword>
<dbReference type="InterPro" id="IPR003594">
    <property type="entry name" value="HATPase_dom"/>
</dbReference>
<dbReference type="InterPro" id="IPR005467">
    <property type="entry name" value="His_kinase_dom"/>
</dbReference>
<dbReference type="KEGG" id="mac:MA_3543"/>
<dbReference type="InterPro" id="IPR001610">
    <property type="entry name" value="PAC"/>
</dbReference>
<sequence length="637" mass="73360">MISGELSKKNMRTKDQIQILANIVESSDDAIITETLDGTITSWNTGAERIYGYSAKEILGKSMSVLEPPALFEEMKELTELIKQGDRLHHHETLQSRKDGIIINILLSVSPILDTSENPVAALVIARDITNSKRAEEKLRRSEEIYSVATEQTGQLVYDYDLRTNRCNWSGAIKEVTGYSLEEIQNLGKYFWITSIQPLSMKHVDERLQTMNKTGDRFKEELRLRRKDGIYIDVENKGVCLKDNEGYPYEVIGVLKDITDWNLAIKKVEESEEKYRSFIQNFRGIVFQLDENFVPVFLNGAVEEITGYREEEFTSRIKWKDIIHPDDLSLVLKAEEKIRNSPSPSYGDIEYRIKHRDGRVRCVSEIYQKINSRNGKPEFYQGTIYDVTQKKEMEKFLENIEAARKKEIHHRIKNNLQVISSLLDLQAEKFNKREGIKDSEVMEAFRESQDRVISMALIHEELHKSGGLDKLDFSSYIKELADNLFLTYRLGTIDVSLNMDLEKNIFFDMDTAVPLGMIVNELVSNSLKHAFLGRDRGEIRIKLRREGNRECRNSIGCVESNSKDCESPSFTMIVSDNGVGIPKDLNIEELDSLGFQLVISLVEQLDGELELKRDKGTEFIMKFTVTEKIISFHRKPY</sequence>
<dbReference type="InterPro" id="IPR036890">
    <property type="entry name" value="HATPase_C_sf"/>
</dbReference>
<evidence type="ECO:0000256" key="3">
    <source>
        <dbReference type="ARBA" id="ARBA00022741"/>
    </source>
</evidence>
<dbReference type="HOGENOM" id="CLU_000445_114_57_2"/>
<dbReference type="InterPro" id="IPR000014">
    <property type="entry name" value="PAS"/>
</dbReference>
<dbReference type="NCBIfam" id="TIGR00229">
    <property type="entry name" value="sensory_box"/>
    <property type="match status" value="3"/>
</dbReference>
<name>Q8TK73_METAC</name>
<evidence type="ECO:0000256" key="5">
    <source>
        <dbReference type="ARBA" id="ARBA00022840"/>
    </source>
</evidence>
<evidence type="ECO:0000256" key="6">
    <source>
        <dbReference type="ARBA" id="ARBA00023012"/>
    </source>
</evidence>
<reference evidence="10 11" key="1">
    <citation type="journal article" date="2002" name="Genome Res.">
        <title>The genome of Methanosarcina acetivorans reveals extensive metabolic and physiological diversity.</title>
        <authorList>
            <person name="Galagan J.E."/>
            <person name="Nusbaum C."/>
            <person name="Roy A."/>
            <person name="Endrizzi M.G."/>
            <person name="Macdonald P."/>
            <person name="FitzHugh W."/>
            <person name="Calvo S."/>
            <person name="Engels R."/>
            <person name="Smirnov S."/>
            <person name="Atnoor D."/>
            <person name="Brown A."/>
            <person name="Allen N."/>
            <person name="Naylor J."/>
            <person name="Stange-Thomann N."/>
            <person name="DeArellano K."/>
            <person name="Johnson R."/>
            <person name="Linton L."/>
            <person name="McEwan P."/>
            <person name="McKernan K."/>
            <person name="Talamas J."/>
            <person name="Tirrell A."/>
            <person name="Ye W."/>
            <person name="Zimmer A."/>
            <person name="Barber R.D."/>
            <person name="Cann I."/>
            <person name="Graham D.E."/>
            <person name="Grahame D.A."/>
            <person name="Guss A."/>
            <person name="Hedderich R."/>
            <person name="Ingram-Smith C."/>
            <person name="Kuettner C.H."/>
            <person name="Krzycki J.A."/>
            <person name="Leigh J.A."/>
            <person name="Li W."/>
            <person name="Liu J."/>
            <person name="Mukhopadhyay B."/>
            <person name="Reeve J.N."/>
            <person name="Smith K."/>
            <person name="Springer T.A."/>
            <person name="Umayam L.A."/>
            <person name="White O."/>
            <person name="White R.H."/>
            <person name="de Macario E.C."/>
            <person name="Ferry J.G."/>
            <person name="Jarrell K.F."/>
            <person name="Jing H."/>
            <person name="Macario A.J.L."/>
            <person name="Paulsen I."/>
            <person name="Pritchett M."/>
            <person name="Sowers K.R."/>
            <person name="Swanson R.V."/>
            <person name="Zinder S.H."/>
            <person name="Lander E."/>
            <person name="Metcalf W.W."/>
            <person name="Birren B."/>
        </authorList>
    </citation>
    <scope>NUCLEOTIDE SEQUENCE [LARGE SCALE GENOMIC DNA]</scope>
    <source>
        <strain evidence="11">ATCC 35395 / DSM 2834 / JCM 12185 / C2A</strain>
    </source>
</reference>
<dbReference type="SMART" id="SM00387">
    <property type="entry name" value="HATPase_c"/>
    <property type="match status" value="1"/>
</dbReference>
<dbReference type="Pfam" id="PF02518">
    <property type="entry name" value="HATPase_c"/>
    <property type="match status" value="1"/>
</dbReference>
<dbReference type="Pfam" id="PF08447">
    <property type="entry name" value="PAS_3"/>
    <property type="match status" value="2"/>
</dbReference>
<dbReference type="CDD" id="cd00130">
    <property type="entry name" value="PAS"/>
    <property type="match status" value="3"/>
</dbReference>
<dbReference type="PROSITE" id="PS50113">
    <property type="entry name" value="PAC"/>
    <property type="match status" value="3"/>
</dbReference>
<dbReference type="EnsemblBacteria" id="AAM06905">
    <property type="protein sequence ID" value="AAM06905"/>
    <property type="gene ID" value="MA_3543"/>
</dbReference>
<feature type="domain" description="PAS" evidence="8">
    <location>
        <begin position="271"/>
        <end position="342"/>
    </location>
</feature>
<dbReference type="PANTHER" id="PTHR43065:SF23">
    <property type="entry name" value="SENSOR HISTIDINE KINASE PDTAS"/>
    <property type="match status" value="1"/>
</dbReference>
<dbReference type="AlphaFoldDB" id="Q8TK73"/>
<accession>Q8TK73</accession>
<dbReference type="SMART" id="SM00086">
    <property type="entry name" value="PAC"/>
    <property type="match status" value="3"/>
</dbReference>
<feature type="domain" description="Histidine kinase" evidence="7">
    <location>
        <begin position="407"/>
        <end position="627"/>
    </location>
</feature>
<keyword evidence="6" id="KW-0902">Two-component regulatory system</keyword>
<dbReference type="InterPro" id="IPR013655">
    <property type="entry name" value="PAS_fold_3"/>
</dbReference>
<protein>
    <submittedName>
        <fullName evidence="10">Sensory transduction histidine kinase</fullName>
    </submittedName>
</protein>
<dbReference type="GO" id="GO:0007165">
    <property type="term" value="P:signal transduction"/>
    <property type="evidence" value="ECO:0000318"/>
    <property type="project" value="GO_Central"/>
</dbReference>
<dbReference type="InterPro" id="IPR013767">
    <property type="entry name" value="PAS_fold"/>
</dbReference>
<evidence type="ECO:0000313" key="11">
    <source>
        <dbReference type="Proteomes" id="UP000002487"/>
    </source>
</evidence>
<keyword evidence="5" id="KW-0067">ATP-binding</keyword>
<dbReference type="InterPro" id="IPR011495">
    <property type="entry name" value="Sig_transdc_His_kin_sub2_dim/P"/>
</dbReference>
<dbReference type="GO" id="GO:0005524">
    <property type="term" value="F:ATP binding"/>
    <property type="evidence" value="ECO:0007669"/>
    <property type="project" value="UniProtKB-KW"/>
</dbReference>
<dbReference type="SUPFAM" id="SSF55785">
    <property type="entry name" value="PYP-like sensor domain (PAS domain)"/>
    <property type="match status" value="3"/>
</dbReference>
<dbReference type="Gene3D" id="3.30.450.20">
    <property type="entry name" value="PAS domain"/>
    <property type="match status" value="3"/>
</dbReference>
<evidence type="ECO:0000256" key="1">
    <source>
        <dbReference type="ARBA" id="ARBA00022553"/>
    </source>
</evidence>
<feature type="domain" description="PAC" evidence="9">
    <location>
        <begin position="89"/>
        <end position="141"/>
    </location>
</feature>
<dbReference type="PhylomeDB" id="Q8TK73"/>
<feature type="domain" description="PAC" evidence="9">
    <location>
        <begin position="218"/>
        <end position="270"/>
    </location>
</feature>
<dbReference type="PROSITE" id="PS50112">
    <property type="entry name" value="PAS"/>
    <property type="match status" value="2"/>
</dbReference>
<dbReference type="PANTHER" id="PTHR43065">
    <property type="entry name" value="SENSOR HISTIDINE KINASE"/>
    <property type="match status" value="1"/>
</dbReference>
<dbReference type="PROSITE" id="PS50109">
    <property type="entry name" value="HIS_KIN"/>
    <property type="match status" value="1"/>
</dbReference>
<dbReference type="GO" id="GO:0006355">
    <property type="term" value="P:regulation of DNA-templated transcription"/>
    <property type="evidence" value="ECO:0007669"/>
    <property type="project" value="InterPro"/>
</dbReference>
<keyword evidence="3" id="KW-0547">Nucleotide-binding</keyword>
<organism evidence="10 11">
    <name type="scientific">Methanosarcina acetivorans (strain ATCC 35395 / DSM 2834 / JCM 12185 / C2A)</name>
    <dbReference type="NCBI Taxonomy" id="188937"/>
    <lineage>
        <taxon>Archaea</taxon>
        <taxon>Methanobacteriati</taxon>
        <taxon>Methanobacteriota</taxon>
        <taxon>Stenosarchaea group</taxon>
        <taxon>Methanomicrobia</taxon>
        <taxon>Methanosarcinales</taxon>
        <taxon>Methanosarcinaceae</taxon>
        <taxon>Methanosarcina</taxon>
    </lineage>
</organism>